<keyword evidence="8 12" id="KW-0539">Nucleus</keyword>
<evidence type="ECO:0000256" key="4">
    <source>
        <dbReference type="ARBA" id="ARBA00022771"/>
    </source>
</evidence>
<evidence type="ECO:0000256" key="7">
    <source>
        <dbReference type="ARBA" id="ARBA00022912"/>
    </source>
</evidence>
<dbReference type="Proteomes" id="UP001595075">
    <property type="component" value="Unassembled WGS sequence"/>
</dbReference>
<evidence type="ECO:0000256" key="10">
    <source>
        <dbReference type="ARBA" id="ARBA00048336"/>
    </source>
</evidence>
<dbReference type="EC" id="3.1.3.16" evidence="12"/>
<dbReference type="EMBL" id="JAZHXI010000011">
    <property type="protein sequence ID" value="KAL2066132.1"/>
    <property type="molecule type" value="Genomic_DNA"/>
</dbReference>
<feature type="region of interest" description="Disordered" evidence="13">
    <location>
        <begin position="310"/>
        <end position="337"/>
    </location>
</feature>
<dbReference type="PROSITE" id="PS51479">
    <property type="entry name" value="ZF_RTR1"/>
    <property type="match status" value="1"/>
</dbReference>
<comment type="catalytic activity">
    <reaction evidence="10 12">
        <text>O-phospho-L-threonyl-[protein] + H2O = L-threonyl-[protein] + phosphate</text>
        <dbReference type="Rhea" id="RHEA:47004"/>
        <dbReference type="Rhea" id="RHEA-COMP:11060"/>
        <dbReference type="Rhea" id="RHEA-COMP:11605"/>
        <dbReference type="ChEBI" id="CHEBI:15377"/>
        <dbReference type="ChEBI" id="CHEBI:30013"/>
        <dbReference type="ChEBI" id="CHEBI:43474"/>
        <dbReference type="ChEBI" id="CHEBI:61977"/>
        <dbReference type="EC" id="3.1.3.16"/>
    </reaction>
</comment>
<keyword evidence="5 12" id="KW-0378">Hydrolase</keyword>
<gene>
    <name evidence="15" type="ORF">VTL71DRAFT_2203</name>
</gene>
<evidence type="ECO:0000256" key="1">
    <source>
        <dbReference type="ARBA" id="ARBA00004123"/>
    </source>
</evidence>
<comment type="subcellular location">
    <subcellularLocation>
        <location evidence="1 12">Nucleus</location>
    </subcellularLocation>
</comment>
<comment type="catalytic activity">
    <reaction evidence="9 12">
        <text>O-phospho-L-seryl-[protein] + H2O = L-seryl-[protein] + phosphate</text>
        <dbReference type="Rhea" id="RHEA:20629"/>
        <dbReference type="Rhea" id="RHEA-COMP:9863"/>
        <dbReference type="Rhea" id="RHEA-COMP:11604"/>
        <dbReference type="ChEBI" id="CHEBI:15377"/>
        <dbReference type="ChEBI" id="CHEBI:29999"/>
        <dbReference type="ChEBI" id="CHEBI:43474"/>
        <dbReference type="ChEBI" id="CHEBI:83421"/>
        <dbReference type="EC" id="3.1.3.16"/>
    </reaction>
</comment>
<evidence type="ECO:0000256" key="9">
    <source>
        <dbReference type="ARBA" id="ARBA00047761"/>
    </source>
</evidence>
<feature type="compositionally biased region" description="Basic and acidic residues" evidence="13">
    <location>
        <begin position="310"/>
        <end position="321"/>
    </location>
</feature>
<feature type="compositionally biased region" description="Polar residues" evidence="13">
    <location>
        <begin position="1"/>
        <end position="15"/>
    </location>
</feature>
<dbReference type="InterPro" id="IPR039693">
    <property type="entry name" value="Rtr1/RPAP2"/>
</dbReference>
<keyword evidence="3 12" id="KW-0479">Metal-binding</keyword>
<accession>A0ABR4C8Z9</accession>
<evidence type="ECO:0000256" key="12">
    <source>
        <dbReference type="RuleBase" id="RU367080"/>
    </source>
</evidence>
<evidence type="ECO:0000256" key="13">
    <source>
        <dbReference type="SAM" id="MobiDB-lite"/>
    </source>
</evidence>
<dbReference type="Gene3D" id="1.25.40.820">
    <property type="match status" value="1"/>
</dbReference>
<evidence type="ECO:0000259" key="14">
    <source>
        <dbReference type="PROSITE" id="PS51479"/>
    </source>
</evidence>
<dbReference type="Pfam" id="PF04181">
    <property type="entry name" value="RPAP2_Rtr1"/>
    <property type="match status" value="1"/>
</dbReference>
<evidence type="ECO:0000256" key="2">
    <source>
        <dbReference type="ARBA" id="ARBA00005676"/>
    </source>
</evidence>
<proteinExistence type="inferred from homology"/>
<evidence type="ECO:0000256" key="11">
    <source>
        <dbReference type="PROSITE-ProRule" id="PRU00812"/>
    </source>
</evidence>
<comment type="similarity">
    <text evidence="2 11 12">Belongs to the RPAP2 family.</text>
</comment>
<comment type="function">
    <text evidence="12">Putative RNA polymerase II subunit B1 C-terminal domain (CTD) phosphatase involved in RNA polymerase II transcription regulation.</text>
</comment>
<dbReference type="InterPro" id="IPR038534">
    <property type="entry name" value="Rtr1/RPAP2_sf"/>
</dbReference>
<feature type="domain" description="RTR1-type" evidence="14">
    <location>
        <begin position="114"/>
        <end position="205"/>
    </location>
</feature>
<evidence type="ECO:0000313" key="16">
    <source>
        <dbReference type="Proteomes" id="UP001595075"/>
    </source>
</evidence>
<name>A0ABR4C8Z9_9HELO</name>
<dbReference type="PANTHER" id="PTHR14732:SF0">
    <property type="entry name" value="RNA POLYMERASE II SUBUNIT B1 CTD PHOSPHATASE RPAP2-RELATED"/>
    <property type="match status" value="1"/>
</dbReference>
<evidence type="ECO:0000313" key="15">
    <source>
        <dbReference type="EMBL" id="KAL2066132.1"/>
    </source>
</evidence>
<evidence type="ECO:0000256" key="5">
    <source>
        <dbReference type="ARBA" id="ARBA00022801"/>
    </source>
</evidence>
<organism evidence="15 16">
    <name type="scientific">Oculimacula yallundae</name>
    <dbReference type="NCBI Taxonomy" id="86028"/>
    <lineage>
        <taxon>Eukaryota</taxon>
        <taxon>Fungi</taxon>
        <taxon>Dikarya</taxon>
        <taxon>Ascomycota</taxon>
        <taxon>Pezizomycotina</taxon>
        <taxon>Leotiomycetes</taxon>
        <taxon>Helotiales</taxon>
        <taxon>Ploettnerulaceae</taxon>
        <taxon>Oculimacula</taxon>
    </lineage>
</organism>
<comment type="caution">
    <text evidence="15">The sequence shown here is derived from an EMBL/GenBank/DDBJ whole genome shotgun (WGS) entry which is preliminary data.</text>
</comment>
<keyword evidence="6 12" id="KW-0862">Zinc</keyword>
<feature type="region of interest" description="Disordered" evidence="13">
    <location>
        <begin position="1"/>
        <end position="60"/>
    </location>
</feature>
<dbReference type="InterPro" id="IPR007308">
    <property type="entry name" value="Rtr1/RPAP2_dom"/>
</dbReference>
<protein>
    <recommendedName>
        <fullName evidence="12">RNA polymerase II subunit B1 CTD phosphatase RPAP2 homolog</fullName>
        <ecNumber evidence="12">3.1.3.16</ecNumber>
    </recommendedName>
</protein>
<feature type="compositionally biased region" description="Acidic residues" evidence="13">
    <location>
        <begin position="322"/>
        <end position="337"/>
    </location>
</feature>
<dbReference type="PANTHER" id="PTHR14732">
    <property type="entry name" value="RNA POLYMERASE II SUBUNIT B1 CTD PHOSPHATASE RPAP2-RELATED"/>
    <property type="match status" value="1"/>
</dbReference>
<sequence length="337" mass="38010">MSTRMSTSMSPQQLKSILKKFPPQPTSPSTSTPTPTASSTSTRATPNPSTEPPTPSKDRNREIALYHAHLLQARKDIELEILLSTETLIDYPLSPSPHHTAASPSISDAQQFKSLLAQFTTSDYDALIQERNINEKCGYALCPNARVKEGGGGEWRLLGMSGKARDFRVVRKEECEMWCKEGDACKRRALWVRVQLGEVPAWERGAGNALGGQIELLDEPKERVEDDRDTVMQGIERLDLEERKERDGEDLALERGDRGMRSKTGLVDVKVLERDVKMKVEPPSLGEEELSGKLEHLRLEGYTSKFGDQRRKLLEVEKERDGDEMDEDDDEDTDWKL</sequence>
<evidence type="ECO:0000256" key="8">
    <source>
        <dbReference type="ARBA" id="ARBA00023242"/>
    </source>
</evidence>
<keyword evidence="7 12" id="KW-0904">Protein phosphatase</keyword>
<keyword evidence="4 12" id="KW-0863">Zinc-finger</keyword>
<feature type="compositionally biased region" description="Low complexity" evidence="13">
    <location>
        <begin position="27"/>
        <end position="48"/>
    </location>
</feature>
<evidence type="ECO:0000256" key="6">
    <source>
        <dbReference type="ARBA" id="ARBA00022833"/>
    </source>
</evidence>
<keyword evidence="16" id="KW-1185">Reference proteome</keyword>
<reference evidence="15 16" key="1">
    <citation type="journal article" date="2024" name="Commun. Biol.">
        <title>Comparative genomic analysis of thermophilic fungi reveals convergent evolutionary adaptations and gene losses.</title>
        <authorList>
            <person name="Steindorff A.S."/>
            <person name="Aguilar-Pontes M.V."/>
            <person name="Robinson A.J."/>
            <person name="Andreopoulos B."/>
            <person name="LaButti K."/>
            <person name="Kuo A."/>
            <person name="Mondo S."/>
            <person name="Riley R."/>
            <person name="Otillar R."/>
            <person name="Haridas S."/>
            <person name="Lipzen A."/>
            <person name="Grimwood J."/>
            <person name="Schmutz J."/>
            <person name="Clum A."/>
            <person name="Reid I.D."/>
            <person name="Moisan M.C."/>
            <person name="Butler G."/>
            <person name="Nguyen T.T.M."/>
            <person name="Dewar K."/>
            <person name="Conant G."/>
            <person name="Drula E."/>
            <person name="Henrissat B."/>
            <person name="Hansel C."/>
            <person name="Singer S."/>
            <person name="Hutchinson M.I."/>
            <person name="de Vries R.P."/>
            <person name="Natvig D.O."/>
            <person name="Powell A.J."/>
            <person name="Tsang A."/>
            <person name="Grigoriev I.V."/>
        </authorList>
    </citation>
    <scope>NUCLEOTIDE SEQUENCE [LARGE SCALE GENOMIC DNA]</scope>
    <source>
        <strain evidence="15 16">CBS 494.80</strain>
    </source>
</reference>
<evidence type="ECO:0000256" key="3">
    <source>
        <dbReference type="ARBA" id="ARBA00022723"/>
    </source>
</evidence>